<dbReference type="HOGENOM" id="CLU_044365_1_1_1"/>
<evidence type="ECO:0000256" key="1">
    <source>
        <dbReference type="ARBA" id="ARBA00009547"/>
    </source>
</evidence>
<evidence type="ECO:0000256" key="5">
    <source>
        <dbReference type="ARBA" id="ARBA00022801"/>
    </source>
</evidence>
<organism evidence="8 9">
    <name type="scientific">Globisporangium ultimum (strain ATCC 200006 / CBS 805.95 / DAOM BR144)</name>
    <name type="common">Pythium ultimum</name>
    <dbReference type="NCBI Taxonomy" id="431595"/>
    <lineage>
        <taxon>Eukaryota</taxon>
        <taxon>Sar</taxon>
        <taxon>Stramenopiles</taxon>
        <taxon>Oomycota</taxon>
        <taxon>Peronosporomycetes</taxon>
        <taxon>Pythiales</taxon>
        <taxon>Pythiaceae</taxon>
        <taxon>Globisporangium</taxon>
    </lineage>
</organism>
<keyword evidence="6" id="KW-1015">Disulfide bond</keyword>
<dbReference type="SUPFAM" id="SSF48537">
    <property type="entry name" value="Phospholipase C/P1 nuclease"/>
    <property type="match status" value="1"/>
</dbReference>
<dbReference type="GO" id="GO:0016788">
    <property type="term" value="F:hydrolase activity, acting on ester bonds"/>
    <property type="evidence" value="ECO:0007669"/>
    <property type="project" value="InterPro"/>
</dbReference>
<dbReference type="GO" id="GO:0003676">
    <property type="term" value="F:nucleic acid binding"/>
    <property type="evidence" value="ECO:0007669"/>
    <property type="project" value="InterPro"/>
</dbReference>
<dbReference type="AlphaFoldDB" id="K3X6U7"/>
<dbReference type="EnsemblProtists" id="PYU1_T012946">
    <property type="protein sequence ID" value="PYU1_T012946"/>
    <property type="gene ID" value="PYU1_G012919"/>
</dbReference>
<dbReference type="Pfam" id="PF02265">
    <property type="entry name" value="S1-P1_nuclease"/>
    <property type="match status" value="1"/>
</dbReference>
<proteinExistence type="inferred from homology"/>
<keyword evidence="9" id="KW-1185">Reference proteome</keyword>
<dbReference type="Gene3D" id="1.10.575.10">
    <property type="entry name" value="P1 Nuclease"/>
    <property type="match status" value="1"/>
</dbReference>
<reference evidence="9" key="1">
    <citation type="journal article" date="2010" name="Genome Biol.">
        <title>Genome sequence of the necrotrophic plant pathogen Pythium ultimum reveals original pathogenicity mechanisms and effector repertoire.</title>
        <authorList>
            <person name="Levesque C.A."/>
            <person name="Brouwer H."/>
            <person name="Cano L."/>
            <person name="Hamilton J.P."/>
            <person name="Holt C."/>
            <person name="Huitema E."/>
            <person name="Raffaele S."/>
            <person name="Robideau G.P."/>
            <person name="Thines M."/>
            <person name="Win J."/>
            <person name="Zerillo M.M."/>
            <person name="Beakes G.W."/>
            <person name="Boore J.L."/>
            <person name="Busam D."/>
            <person name="Dumas B."/>
            <person name="Ferriera S."/>
            <person name="Fuerstenberg S.I."/>
            <person name="Gachon C.M."/>
            <person name="Gaulin E."/>
            <person name="Govers F."/>
            <person name="Grenville-Briggs L."/>
            <person name="Horner N."/>
            <person name="Hostetler J."/>
            <person name="Jiang R.H."/>
            <person name="Johnson J."/>
            <person name="Krajaejun T."/>
            <person name="Lin H."/>
            <person name="Meijer H.J."/>
            <person name="Moore B."/>
            <person name="Morris P."/>
            <person name="Phuntmart V."/>
            <person name="Puiu D."/>
            <person name="Shetty J."/>
            <person name="Stajich J.E."/>
            <person name="Tripathy S."/>
            <person name="Wawra S."/>
            <person name="van West P."/>
            <person name="Whitty B.R."/>
            <person name="Coutinho P.M."/>
            <person name="Henrissat B."/>
            <person name="Martin F."/>
            <person name="Thomas P.D."/>
            <person name="Tyler B.M."/>
            <person name="De Vries R.P."/>
            <person name="Kamoun S."/>
            <person name="Yandell M."/>
            <person name="Tisserat N."/>
            <person name="Buell C.R."/>
        </authorList>
    </citation>
    <scope>NUCLEOTIDE SEQUENCE</scope>
    <source>
        <strain evidence="9">DAOM:BR144</strain>
    </source>
</reference>
<dbReference type="CDD" id="cd11010">
    <property type="entry name" value="S1-P1_nuclease"/>
    <property type="match status" value="1"/>
</dbReference>
<protein>
    <submittedName>
        <fullName evidence="8">Uncharacterized protein</fullName>
    </submittedName>
</protein>
<keyword evidence="3" id="KW-0479">Metal-binding</keyword>
<dbReference type="GO" id="GO:0004519">
    <property type="term" value="F:endonuclease activity"/>
    <property type="evidence" value="ECO:0007669"/>
    <property type="project" value="UniProtKB-KW"/>
</dbReference>
<keyword evidence="5" id="KW-0378">Hydrolase</keyword>
<evidence type="ECO:0000256" key="2">
    <source>
        <dbReference type="ARBA" id="ARBA00022722"/>
    </source>
</evidence>
<dbReference type="GO" id="GO:0006308">
    <property type="term" value="P:DNA catabolic process"/>
    <property type="evidence" value="ECO:0007669"/>
    <property type="project" value="InterPro"/>
</dbReference>
<dbReference type="InterPro" id="IPR008947">
    <property type="entry name" value="PLipase_C/P1_nuclease_dom_sf"/>
</dbReference>
<dbReference type="VEuPathDB" id="FungiDB:PYU1_G012919"/>
<accession>K3X6U7</accession>
<dbReference type="PANTHER" id="PTHR33146:SF10">
    <property type="entry name" value="STRAND-SPECIFIC NUCLEASE, PUTATIVE-RELATED"/>
    <property type="match status" value="1"/>
</dbReference>
<dbReference type="PANTHER" id="PTHR33146">
    <property type="entry name" value="ENDONUCLEASE 4"/>
    <property type="match status" value="1"/>
</dbReference>
<evidence type="ECO:0000256" key="4">
    <source>
        <dbReference type="ARBA" id="ARBA00022759"/>
    </source>
</evidence>
<sequence>MLANLPTAFGWWDNGHMLVGQVATQLMAPADVATINSVLEHWKDDFPNTNTIATTAIWPDLIKCKSKTATCQSPNSPSFSMMDTWHYMDLPAHVNGSKWKDQDPSLDLFKDNLDGLSYDFLEKAMTSFATTKSLWAANLLLRQFIHIFGDSHQPMHTVGGISDRLPGGDVGGNKYTFQSPCGFSNLHALWDAAGGEYSQNNWSPDTSAILPALEANATELISWLPSLADPLNYEQYKGVSYADFQTAMVKNSGLRNMILDTFSYAQTVVYPTLDKNFNAAGNVPCPPKEYIDWTATVSKFRIAVGGKRLAVILTQFAKQIRTLKLAN</sequence>
<keyword evidence="7" id="KW-0325">Glycoprotein</keyword>
<evidence type="ECO:0000313" key="9">
    <source>
        <dbReference type="Proteomes" id="UP000019132"/>
    </source>
</evidence>
<keyword evidence="4" id="KW-0255">Endonuclease</keyword>
<dbReference type="STRING" id="431595.K3X6U7"/>
<dbReference type="eggNOG" id="ENOG502S7N4">
    <property type="taxonomic scope" value="Eukaryota"/>
</dbReference>
<dbReference type="EMBL" id="GL376607">
    <property type="status" value="NOT_ANNOTATED_CDS"/>
    <property type="molecule type" value="Genomic_DNA"/>
</dbReference>
<name>K3X6U7_GLOUD</name>
<dbReference type="InParanoid" id="K3X6U7"/>
<dbReference type="Proteomes" id="UP000019132">
    <property type="component" value="Unassembled WGS sequence"/>
</dbReference>
<dbReference type="FunCoup" id="K3X6U7">
    <property type="interactions" value="6"/>
</dbReference>
<reference evidence="9" key="2">
    <citation type="submission" date="2010-04" db="EMBL/GenBank/DDBJ databases">
        <authorList>
            <person name="Buell R."/>
            <person name="Hamilton J."/>
            <person name="Hostetler J."/>
        </authorList>
    </citation>
    <scope>NUCLEOTIDE SEQUENCE [LARGE SCALE GENOMIC DNA]</scope>
    <source>
        <strain evidence="9">DAOM:BR144</strain>
    </source>
</reference>
<dbReference type="InterPro" id="IPR003154">
    <property type="entry name" value="S1/P1nuclease"/>
</dbReference>
<keyword evidence="2" id="KW-0540">Nuclease</keyword>
<reference evidence="8" key="3">
    <citation type="submission" date="2015-02" db="UniProtKB">
        <authorList>
            <consortium name="EnsemblProtists"/>
        </authorList>
    </citation>
    <scope>IDENTIFICATION</scope>
    <source>
        <strain evidence="8">DAOM BR144</strain>
    </source>
</reference>
<evidence type="ECO:0000256" key="3">
    <source>
        <dbReference type="ARBA" id="ARBA00022723"/>
    </source>
</evidence>
<evidence type="ECO:0000313" key="8">
    <source>
        <dbReference type="EnsemblProtists" id="PYU1_T012946"/>
    </source>
</evidence>
<dbReference type="GO" id="GO:0046872">
    <property type="term" value="F:metal ion binding"/>
    <property type="evidence" value="ECO:0007669"/>
    <property type="project" value="UniProtKB-KW"/>
</dbReference>
<comment type="similarity">
    <text evidence="1">Belongs to the nuclease type I family.</text>
</comment>
<dbReference type="OMA" id="NDHARLY"/>
<evidence type="ECO:0000256" key="6">
    <source>
        <dbReference type="ARBA" id="ARBA00023157"/>
    </source>
</evidence>
<evidence type="ECO:0000256" key="7">
    <source>
        <dbReference type="ARBA" id="ARBA00023180"/>
    </source>
</evidence>